<keyword evidence="3 6" id="KW-0820">tRNA-binding</keyword>
<feature type="domain" description="TRNA-binding" evidence="9">
    <location>
        <begin position="144"/>
        <end position="245"/>
    </location>
</feature>
<dbReference type="Pfam" id="PF01588">
    <property type="entry name" value="tRNA_bind"/>
    <property type="match status" value="1"/>
</dbReference>
<dbReference type="AlphaFoldDB" id="A0A9N9SRP6"/>
<dbReference type="PROSITE" id="PS50886">
    <property type="entry name" value="TRBD"/>
    <property type="match status" value="1"/>
</dbReference>
<evidence type="ECO:0000256" key="8">
    <source>
        <dbReference type="SAM" id="MobiDB-lite"/>
    </source>
</evidence>
<comment type="subcellular location">
    <subcellularLocation>
        <location evidence="1">Cytoplasm</location>
    </subcellularLocation>
</comment>
<accession>A0A9N9SRP6</accession>
<evidence type="ECO:0000256" key="7">
    <source>
        <dbReference type="SAM" id="Coils"/>
    </source>
</evidence>
<dbReference type="FunFam" id="2.40.50.140:FF:000047">
    <property type="entry name" value="tyrosine--tRNA ligase, cytoplasmic isoform X2"/>
    <property type="match status" value="1"/>
</dbReference>
<dbReference type="PANTHER" id="PTHR11586:SF33">
    <property type="entry name" value="AMINOACYL TRNA SYNTHASE COMPLEX-INTERACTING MULTIFUNCTIONAL PROTEIN 1"/>
    <property type="match status" value="1"/>
</dbReference>
<dbReference type="CDD" id="cd02799">
    <property type="entry name" value="tRNA_bind_EMAP-II_like"/>
    <property type="match status" value="1"/>
</dbReference>
<evidence type="ECO:0000313" key="10">
    <source>
        <dbReference type="EMBL" id="CAG9830592.1"/>
    </source>
</evidence>
<dbReference type="OrthoDB" id="197206at2759"/>
<protein>
    <recommendedName>
        <fullName evidence="9">tRNA-binding domain-containing protein</fullName>
    </recommendedName>
</protein>
<name>A0A9N9SRP6_DIABA</name>
<gene>
    <name evidence="10" type="ORF">DIABBA_LOCUS4286</name>
</gene>
<dbReference type="Gene3D" id="2.40.50.140">
    <property type="entry name" value="Nucleic acid-binding proteins"/>
    <property type="match status" value="1"/>
</dbReference>
<keyword evidence="2" id="KW-0963">Cytoplasm</keyword>
<dbReference type="Proteomes" id="UP001153709">
    <property type="component" value="Chromosome 2"/>
</dbReference>
<evidence type="ECO:0000256" key="3">
    <source>
        <dbReference type="ARBA" id="ARBA00022555"/>
    </source>
</evidence>
<dbReference type="SUPFAM" id="SSF50249">
    <property type="entry name" value="Nucleic acid-binding proteins"/>
    <property type="match status" value="1"/>
</dbReference>
<dbReference type="GO" id="GO:0006412">
    <property type="term" value="P:translation"/>
    <property type="evidence" value="ECO:0007669"/>
    <property type="project" value="UniProtKB-KW"/>
</dbReference>
<sequence>MLFYLRVPIIFKAVNVICRMSGKGTMERIKQNAQLAKQTIDELKNELNIINNEYNTLLSRQLQEENAKLLAAVEDAKNKLIQLEVQNGVKQVPVPNQIVNSSAVESLPNDIKKDEPKAPAEASKPKKEKKAPKEQKVAEELPIDVGRLDLRIGKIEDIKRHPDADTLYVLQINVGEEKPRTVCSGLVKHIPMEELRDKTVVALCNLKPVKMRGITSEAMVMCASSEAGVETLIPPANSGPGDLVTCEGYTRQPDSVMNPKKKIFETVAPDLHTNANLEACYKNIPFKVEGKGLCYSKTLKNVPVK</sequence>
<dbReference type="GO" id="GO:0005737">
    <property type="term" value="C:cytoplasm"/>
    <property type="evidence" value="ECO:0007669"/>
    <property type="project" value="UniProtKB-SubCell"/>
</dbReference>
<organism evidence="10 11">
    <name type="scientific">Diabrotica balteata</name>
    <name type="common">Banded cucumber beetle</name>
    <dbReference type="NCBI Taxonomy" id="107213"/>
    <lineage>
        <taxon>Eukaryota</taxon>
        <taxon>Metazoa</taxon>
        <taxon>Ecdysozoa</taxon>
        <taxon>Arthropoda</taxon>
        <taxon>Hexapoda</taxon>
        <taxon>Insecta</taxon>
        <taxon>Pterygota</taxon>
        <taxon>Neoptera</taxon>
        <taxon>Endopterygota</taxon>
        <taxon>Coleoptera</taxon>
        <taxon>Polyphaga</taxon>
        <taxon>Cucujiformia</taxon>
        <taxon>Chrysomeloidea</taxon>
        <taxon>Chrysomelidae</taxon>
        <taxon>Galerucinae</taxon>
        <taxon>Diabroticina</taxon>
        <taxon>Diabroticites</taxon>
        <taxon>Diabrotica</taxon>
    </lineage>
</organism>
<reference evidence="10" key="1">
    <citation type="submission" date="2022-01" db="EMBL/GenBank/DDBJ databases">
        <authorList>
            <person name="King R."/>
        </authorList>
    </citation>
    <scope>NUCLEOTIDE SEQUENCE</scope>
</reference>
<evidence type="ECO:0000256" key="1">
    <source>
        <dbReference type="ARBA" id="ARBA00004496"/>
    </source>
</evidence>
<evidence type="ECO:0000256" key="5">
    <source>
        <dbReference type="ARBA" id="ARBA00022917"/>
    </source>
</evidence>
<evidence type="ECO:0000256" key="2">
    <source>
        <dbReference type="ARBA" id="ARBA00022490"/>
    </source>
</evidence>
<evidence type="ECO:0000313" key="11">
    <source>
        <dbReference type="Proteomes" id="UP001153709"/>
    </source>
</evidence>
<evidence type="ECO:0000259" key="9">
    <source>
        <dbReference type="PROSITE" id="PS50886"/>
    </source>
</evidence>
<proteinExistence type="predicted"/>
<evidence type="ECO:0000256" key="6">
    <source>
        <dbReference type="PROSITE-ProRule" id="PRU00209"/>
    </source>
</evidence>
<evidence type="ECO:0000256" key="4">
    <source>
        <dbReference type="ARBA" id="ARBA00022884"/>
    </source>
</evidence>
<dbReference type="EMBL" id="OU898277">
    <property type="protein sequence ID" value="CAG9830592.1"/>
    <property type="molecule type" value="Genomic_DNA"/>
</dbReference>
<dbReference type="InterPro" id="IPR002547">
    <property type="entry name" value="tRNA-bd_dom"/>
</dbReference>
<dbReference type="InterPro" id="IPR051270">
    <property type="entry name" value="Tyrosine-tRNA_ligase_regulator"/>
</dbReference>
<keyword evidence="7" id="KW-0175">Coiled coil</keyword>
<keyword evidence="4 6" id="KW-0694">RNA-binding</keyword>
<feature type="coiled-coil region" evidence="7">
    <location>
        <begin position="26"/>
        <end position="86"/>
    </location>
</feature>
<feature type="region of interest" description="Disordered" evidence="8">
    <location>
        <begin position="103"/>
        <end position="138"/>
    </location>
</feature>
<keyword evidence="11" id="KW-1185">Reference proteome</keyword>
<dbReference type="PANTHER" id="PTHR11586">
    <property type="entry name" value="TRNA-AMINOACYLATION COFACTOR ARC1 FAMILY MEMBER"/>
    <property type="match status" value="1"/>
</dbReference>
<keyword evidence="5" id="KW-0648">Protein biosynthesis</keyword>
<dbReference type="InterPro" id="IPR012340">
    <property type="entry name" value="NA-bd_OB-fold"/>
</dbReference>
<dbReference type="GO" id="GO:0000049">
    <property type="term" value="F:tRNA binding"/>
    <property type="evidence" value="ECO:0007669"/>
    <property type="project" value="UniProtKB-UniRule"/>
</dbReference>